<dbReference type="EMBL" id="SRMQ01000016">
    <property type="protein sequence ID" value="TGJ75490.1"/>
    <property type="molecule type" value="Genomic_DNA"/>
</dbReference>
<sequence length="313" mass="34664">MSINTFAEKVTKFIPILDLLYVQNAKTSDLDDSALAAQFVGTNKIKLPKVSVDGAGTYDRDNGYVQGSAGVSWEEHTLQYDRGRKFRIDVIDNDEVAFDLYRRVASEYVRTKEVPEIDAVRFAEIYAAAKRNGSLATVVEKDLGTSDSILDLFDAAEATMNEKEVPEEGRVLYVTNTVYKMLKSDAKISRRIDVGQANPNIDRRVEMLDGITPIIKVPQSRFNSLIQLNDGKTAGQTAGGYKTITGNKPINFVYARKAALRAVIKRNADKIVTPDVNQSADAYDVFYRLHHDLIVADNDTSGIYIHTAATAQA</sequence>
<protein>
    <recommendedName>
        <fullName evidence="3">Phage capsid family protein</fullName>
    </recommendedName>
</protein>
<reference evidence="1 2" key="1">
    <citation type="submission" date="2019-04" db="EMBL/GenBank/DDBJ databases">
        <authorList>
            <person name="Poehlein A."/>
            <person name="Bengelsdorf F.R."/>
            <person name="Duerre P."/>
            <person name="Daniel R."/>
        </authorList>
    </citation>
    <scope>NUCLEOTIDE SEQUENCE [LARGE SCALE GENOMIC DNA]</scope>
    <source>
        <strain evidence="1 2">BS-1</strain>
    </source>
</reference>
<keyword evidence="2" id="KW-1185">Reference proteome</keyword>
<dbReference type="Proteomes" id="UP000297714">
    <property type="component" value="Unassembled WGS sequence"/>
</dbReference>
<dbReference type="AlphaFoldDB" id="A0A4Z0Y957"/>
<gene>
    <name evidence="1" type="ORF">CAGA_23690</name>
</gene>
<organism evidence="1 2">
    <name type="scientific">Caproiciproducens galactitolivorans</name>
    <dbReference type="NCBI Taxonomy" id="642589"/>
    <lineage>
        <taxon>Bacteria</taxon>
        <taxon>Bacillati</taxon>
        <taxon>Bacillota</taxon>
        <taxon>Clostridia</taxon>
        <taxon>Eubacteriales</taxon>
        <taxon>Acutalibacteraceae</taxon>
        <taxon>Caproiciproducens</taxon>
    </lineage>
</organism>
<proteinExistence type="predicted"/>
<dbReference type="RefSeq" id="WP_135661039.1">
    <property type="nucleotide sequence ID" value="NZ_SRMQ01000016.1"/>
</dbReference>
<evidence type="ECO:0000313" key="1">
    <source>
        <dbReference type="EMBL" id="TGJ75490.1"/>
    </source>
</evidence>
<evidence type="ECO:0008006" key="3">
    <source>
        <dbReference type="Google" id="ProtNLM"/>
    </source>
</evidence>
<accession>A0A4Z0Y957</accession>
<name>A0A4Z0Y957_9FIRM</name>
<evidence type="ECO:0000313" key="2">
    <source>
        <dbReference type="Proteomes" id="UP000297714"/>
    </source>
</evidence>
<dbReference type="OrthoDB" id="9770443at2"/>
<comment type="caution">
    <text evidence="1">The sequence shown here is derived from an EMBL/GenBank/DDBJ whole genome shotgun (WGS) entry which is preliminary data.</text>
</comment>